<organism evidence="12 13">
    <name type="scientific">Cynara cardunculus var. scolymus</name>
    <name type="common">Globe artichoke</name>
    <name type="synonym">Cynara scolymus</name>
    <dbReference type="NCBI Taxonomy" id="59895"/>
    <lineage>
        <taxon>Eukaryota</taxon>
        <taxon>Viridiplantae</taxon>
        <taxon>Streptophyta</taxon>
        <taxon>Embryophyta</taxon>
        <taxon>Tracheophyta</taxon>
        <taxon>Spermatophyta</taxon>
        <taxon>Magnoliopsida</taxon>
        <taxon>eudicotyledons</taxon>
        <taxon>Gunneridae</taxon>
        <taxon>Pentapetalae</taxon>
        <taxon>asterids</taxon>
        <taxon>campanulids</taxon>
        <taxon>Asterales</taxon>
        <taxon>Asteraceae</taxon>
        <taxon>Carduoideae</taxon>
        <taxon>Cardueae</taxon>
        <taxon>Carduinae</taxon>
        <taxon>Cynara</taxon>
    </lineage>
</organism>
<keyword evidence="4 10" id="KW-0121">Carboxypeptidase</keyword>
<evidence type="ECO:0000256" key="6">
    <source>
        <dbReference type="ARBA" id="ARBA00022729"/>
    </source>
</evidence>
<evidence type="ECO:0000256" key="2">
    <source>
        <dbReference type="ARBA" id="ARBA00009431"/>
    </source>
</evidence>
<evidence type="ECO:0000256" key="11">
    <source>
        <dbReference type="SAM" id="Phobius"/>
    </source>
</evidence>
<keyword evidence="3" id="KW-0964">Secreted</keyword>
<dbReference type="EMBL" id="LEKV01002680">
    <property type="protein sequence ID" value="KVI01842.1"/>
    <property type="molecule type" value="Genomic_DNA"/>
</dbReference>
<dbReference type="FunFam" id="3.40.50.11320:FF:000002">
    <property type="entry name" value="Carboxypeptidase"/>
    <property type="match status" value="2"/>
</dbReference>
<feature type="transmembrane region" description="Helical" evidence="11">
    <location>
        <begin position="36"/>
        <end position="55"/>
    </location>
</feature>
<evidence type="ECO:0000313" key="12">
    <source>
        <dbReference type="EMBL" id="KVI01842.1"/>
    </source>
</evidence>
<dbReference type="GO" id="GO:0004185">
    <property type="term" value="F:serine-type carboxypeptidase activity"/>
    <property type="evidence" value="ECO:0007669"/>
    <property type="project" value="UniProtKB-UniRule"/>
</dbReference>
<evidence type="ECO:0000256" key="1">
    <source>
        <dbReference type="ARBA" id="ARBA00004613"/>
    </source>
</evidence>
<sequence length="1133" mass="126239">MVKACFQIFDQDEIKSLLNLTSRLLYIEALQQKQKVTIRMIKVIAAIFFLSFFGLSNADIQANKLFELLKTKRSRNQPVRNTWSVLNDATDEYSPVYIGAQEGLAQPDKILTLPGQPAGVDFDQYSGYVTVNPSAGRALFYYFVESPTDSSTKPLVLWLNGGPGCSSMIGAMSELGPFRINSDGKTLFRNDYAWSNVANMLFLESPAGVGFSYSNTTSDYDNAGDKNTADDAYIFLINWLERFPQYKTRDFYITGESYSGHYVPQLAYTILLNNKNTNQTIINIKGIAIGNAWIDDETGLKGMFDHWWTHALNSDATHNAVMKYCNFANLTGMCEDTANKAFDEMGDIDIYNIYAPICLNPDQRNTSGTGSINIFDPCWQNILISYLNDSIVQKAFHAKPTSWDVCSGDTDAQVPITSSRYSINTLNLPIETAWRPWYLNKEVGGYLEAYKGLLLITVRGAGHEVPSYQPQRAFALFSSFLGGTLPPPSSTIIVAEATDLLETNLLHLPKPELHDLAEILKPELPELPKPELPDLPQIPKLDLPHLPSLKVPEKVLTRMTKVIAAFCFLASLFVLSNADIQANKLFELLKAKKSRNQPVGDTWSVLEDAIDEYSPVYVGAQEGLAQLDKISTLPGQPAGVDFDQYSGYVTVNPSAGRALFYYFVESPTDSSTKPLVLWLNGGPGCSSMIGAMTELGPFRINSDGKTLFRNNYAWSNVANMLFLESPAGVGFSYSNTTSDYDHAGDKNTADDAYIFLVNWLERFPQYKTRDFYITGESYAGHYVPQLAYTILLNNKRTNQTTINIKGIAIGNAWIDDVTSLKGMFDYWWTHAINSDETHDAIFKYCNFVNDSSTGICDESMSKAFDEKGNIDIYNLYAPICLNPDQRNASGTGSIDVFDPCWQYILLSYLNDSAVQNAFHVKPTSWDVCSDVLTRWNDSPDTILHIIKYLIANGQRLWVFRQALLINTRITFQKCEKEASQTSCCYLHRTICGDTDGRVPITSSRYSINALNLPIETAWRPWYLNKEVGGYLEAYKGLLLITVRGAGHTVPSYQPQRALTLFSSFLGGILPPPSVDLVTLAIQPQNMALFKIYILLHLIAFSFSNIAGAMAVAPPSLASPDLPWHTDLATPTTP</sequence>
<dbReference type="Gramene" id="KVI01842">
    <property type="protein sequence ID" value="KVI01842"/>
    <property type="gene ID" value="Ccrd_019878"/>
</dbReference>
<dbReference type="Pfam" id="PF00450">
    <property type="entry name" value="Peptidase_S10"/>
    <property type="match status" value="3"/>
</dbReference>
<keyword evidence="6" id="KW-0732">Signal</keyword>
<keyword evidence="11" id="KW-1133">Transmembrane helix</keyword>
<dbReference type="Gene3D" id="3.40.50.1820">
    <property type="entry name" value="alpha/beta hydrolase"/>
    <property type="match status" value="2"/>
</dbReference>
<dbReference type="Gene3D" id="3.40.50.11320">
    <property type="match status" value="1"/>
</dbReference>
<evidence type="ECO:0000256" key="7">
    <source>
        <dbReference type="ARBA" id="ARBA00022801"/>
    </source>
</evidence>
<keyword evidence="13" id="KW-1185">Reference proteome</keyword>
<evidence type="ECO:0000256" key="10">
    <source>
        <dbReference type="RuleBase" id="RU361156"/>
    </source>
</evidence>
<keyword evidence="11" id="KW-0472">Membrane</keyword>
<dbReference type="GO" id="GO:0005773">
    <property type="term" value="C:vacuole"/>
    <property type="evidence" value="ECO:0007669"/>
    <property type="project" value="TreeGrafter"/>
</dbReference>
<proteinExistence type="inferred from homology"/>
<dbReference type="Gene3D" id="3.40.50.12670">
    <property type="match status" value="1"/>
</dbReference>
<dbReference type="Gene3D" id="6.10.250.940">
    <property type="match status" value="2"/>
</dbReference>
<dbReference type="PANTHER" id="PTHR11802">
    <property type="entry name" value="SERINE PROTEASE FAMILY S10 SERINE CARBOXYPEPTIDASE"/>
    <property type="match status" value="1"/>
</dbReference>
<dbReference type="PRINTS" id="PR00724">
    <property type="entry name" value="CRBOXYPTASEC"/>
</dbReference>
<dbReference type="InterPro" id="IPR001563">
    <property type="entry name" value="Peptidase_S10"/>
</dbReference>
<evidence type="ECO:0000256" key="9">
    <source>
        <dbReference type="ARBA" id="ARBA00023180"/>
    </source>
</evidence>
<evidence type="ECO:0000313" key="13">
    <source>
        <dbReference type="Proteomes" id="UP000243975"/>
    </source>
</evidence>
<keyword evidence="11" id="KW-0812">Transmembrane</keyword>
<evidence type="ECO:0000256" key="5">
    <source>
        <dbReference type="ARBA" id="ARBA00022670"/>
    </source>
</evidence>
<accession>A0A103Y3I0</accession>
<comment type="caution">
    <text evidence="12">The sequence shown here is derived from an EMBL/GenBank/DDBJ whole genome shotgun (WGS) entry which is preliminary data.</text>
</comment>
<name>A0A103Y3I0_CYNCS</name>
<dbReference type="InterPro" id="IPR029058">
    <property type="entry name" value="AB_hydrolase_fold"/>
</dbReference>
<dbReference type="InterPro" id="IPR018202">
    <property type="entry name" value="Ser_caboxypep_ser_AS"/>
</dbReference>
<dbReference type="Proteomes" id="UP000243975">
    <property type="component" value="Unassembled WGS sequence"/>
</dbReference>
<evidence type="ECO:0000256" key="8">
    <source>
        <dbReference type="ARBA" id="ARBA00023157"/>
    </source>
</evidence>
<dbReference type="PANTHER" id="PTHR11802:SF511">
    <property type="entry name" value="CARBOXYPEPTIDASE"/>
    <property type="match status" value="1"/>
</dbReference>
<dbReference type="OMA" id="HAMHANY"/>
<keyword evidence="5 10" id="KW-0645">Protease</keyword>
<comment type="similarity">
    <text evidence="2 10">Belongs to the peptidase S10 family.</text>
</comment>
<dbReference type="InterPro" id="IPR033124">
    <property type="entry name" value="Ser_caboxypep_his_AS"/>
</dbReference>
<evidence type="ECO:0000256" key="4">
    <source>
        <dbReference type="ARBA" id="ARBA00022645"/>
    </source>
</evidence>
<dbReference type="FunFam" id="3.40.50.1820:FF:000030">
    <property type="entry name" value="Carboxypeptidase"/>
    <property type="match status" value="2"/>
</dbReference>
<dbReference type="EC" id="3.4.16.-" evidence="10"/>
<dbReference type="AlphaFoldDB" id="A0A103Y3I0"/>
<evidence type="ECO:0000256" key="3">
    <source>
        <dbReference type="ARBA" id="ARBA00022525"/>
    </source>
</evidence>
<reference evidence="12 13" key="1">
    <citation type="journal article" date="2016" name="Sci. Rep.">
        <title>The genome sequence of the outbreeding globe artichoke constructed de novo incorporating a phase-aware low-pass sequencing strategy of F1 progeny.</title>
        <authorList>
            <person name="Scaglione D."/>
            <person name="Reyes-Chin-Wo S."/>
            <person name="Acquadro A."/>
            <person name="Froenicke L."/>
            <person name="Portis E."/>
            <person name="Beitel C."/>
            <person name="Tirone M."/>
            <person name="Mauro R."/>
            <person name="Lo Monaco A."/>
            <person name="Mauromicale G."/>
            <person name="Faccioli P."/>
            <person name="Cattivelli L."/>
            <person name="Rieseberg L."/>
            <person name="Michelmore R."/>
            <person name="Lanteri S."/>
        </authorList>
    </citation>
    <scope>NUCLEOTIDE SEQUENCE [LARGE SCALE GENOMIC DNA]</scope>
    <source>
        <strain evidence="12">2C</strain>
    </source>
</reference>
<keyword evidence="7 10" id="KW-0378">Hydrolase</keyword>
<gene>
    <name evidence="12" type="ORF">Ccrd_019878</name>
</gene>
<comment type="subcellular location">
    <subcellularLocation>
        <location evidence="1">Secreted</location>
    </subcellularLocation>
</comment>
<dbReference type="PROSITE" id="PS00560">
    <property type="entry name" value="CARBOXYPEPT_SER_HIS"/>
    <property type="match status" value="2"/>
</dbReference>
<keyword evidence="9" id="KW-0325">Glycoprotein</keyword>
<dbReference type="GO" id="GO:0005576">
    <property type="term" value="C:extracellular region"/>
    <property type="evidence" value="ECO:0007669"/>
    <property type="project" value="UniProtKB-SubCell"/>
</dbReference>
<dbReference type="PROSITE" id="PS00131">
    <property type="entry name" value="CARBOXYPEPT_SER_SER"/>
    <property type="match status" value="1"/>
</dbReference>
<keyword evidence="8" id="KW-1015">Disulfide bond</keyword>
<protein>
    <recommendedName>
        <fullName evidence="10">Carboxypeptidase</fullName>
        <ecNumber evidence="10">3.4.16.-</ecNumber>
    </recommendedName>
</protein>
<dbReference type="GO" id="GO:0006508">
    <property type="term" value="P:proteolysis"/>
    <property type="evidence" value="ECO:0007669"/>
    <property type="project" value="UniProtKB-KW"/>
</dbReference>
<dbReference type="SUPFAM" id="SSF53474">
    <property type="entry name" value="alpha/beta-Hydrolases"/>
    <property type="match status" value="2"/>
</dbReference>